<reference evidence="1 2" key="1">
    <citation type="submission" date="2020-06" db="EMBL/GenBank/DDBJ databases">
        <title>Complete genome of Azosprillum oryzae KACC14407.</title>
        <authorList>
            <person name="Kim M."/>
            <person name="Park Y.-J."/>
            <person name="Shin J.-H."/>
        </authorList>
    </citation>
    <scope>NUCLEOTIDE SEQUENCE [LARGE SCALE GENOMIC DNA]</scope>
    <source>
        <strain evidence="1 2">KACC 14407</strain>
        <plasmid evidence="1 2">unnamed3</plasmid>
    </source>
</reference>
<sequence>MLIIFAGLPGVGKSTIAQQVAACIGAIYLRIDSIEQAIQSSGILLPGADVGPSGYMAAYCIAADNLHLGQFVIADSVNPLRITRDAYRDVAVKAGAGFIEVEIVCSDPVIHRHRLETRPPGVEGLKSPTWEQVKTRPYEAWDRTRLQLDTALLPVARSVELILDAVSAVGLRKVRI</sequence>
<protein>
    <submittedName>
        <fullName evidence="1">AAA family ATPase</fullName>
    </submittedName>
</protein>
<name>A0A6N1AM51_9PROT</name>
<organism evidence="1 2">
    <name type="scientific">Azospirillum oryzae</name>
    <dbReference type="NCBI Taxonomy" id="286727"/>
    <lineage>
        <taxon>Bacteria</taxon>
        <taxon>Pseudomonadati</taxon>
        <taxon>Pseudomonadota</taxon>
        <taxon>Alphaproteobacteria</taxon>
        <taxon>Rhodospirillales</taxon>
        <taxon>Azospirillaceae</taxon>
        <taxon>Azospirillum</taxon>
    </lineage>
</organism>
<geneLocation type="plasmid" evidence="1 2">
    <name>unnamed3</name>
</geneLocation>
<proteinExistence type="predicted"/>
<dbReference type="EMBL" id="CP054617">
    <property type="protein sequence ID" value="QKS50164.1"/>
    <property type="molecule type" value="Genomic_DNA"/>
</dbReference>
<evidence type="ECO:0000313" key="2">
    <source>
        <dbReference type="Proteomes" id="UP000509702"/>
    </source>
</evidence>
<dbReference type="Proteomes" id="UP000509702">
    <property type="component" value="Plasmid unnamed3"/>
</dbReference>
<dbReference type="PANTHER" id="PTHR37807:SF3">
    <property type="entry name" value="OS07G0160300 PROTEIN"/>
    <property type="match status" value="1"/>
</dbReference>
<keyword evidence="2" id="KW-1185">Reference proteome</keyword>
<gene>
    <name evidence="1" type="ORF">HUE56_06505</name>
</gene>
<dbReference type="OrthoDB" id="3819922at2"/>
<dbReference type="Gene3D" id="3.40.50.300">
    <property type="entry name" value="P-loop containing nucleotide triphosphate hydrolases"/>
    <property type="match status" value="1"/>
</dbReference>
<keyword evidence="1" id="KW-0614">Plasmid</keyword>
<dbReference type="Pfam" id="PF13671">
    <property type="entry name" value="AAA_33"/>
    <property type="match status" value="1"/>
</dbReference>
<dbReference type="KEGG" id="aoz:HUE56_06505"/>
<dbReference type="AlphaFoldDB" id="A0A6N1AM51"/>
<dbReference type="PANTHER" id="PTHR37807">
    <property type="entry name" value="OS07G0160300 PROTEIN"/>
    <property type="match status" value="1"/>
</dbReference>
<dbReference type="InterPro" id="IPR027417">
    <property type="entry name" value="P-loop_NTPase"/>
</dbReference>
<accession>A0A6N1AM51</accession>
<dbReference type="SUPFAM" id="SSF52540">
    <property type="entry name" value="P-loop containing nucleoside triphosphate hydrolases"/>
    <property type="match status" value="1"/>
</dbReference>
<evidence type="ECO:0000313" key="1">
    <source>
        <dbReference type="EMBL" id="QKS50164.1"/>
    </source>
</evidence>
<dbReference type="RefSeq" id="WP_149198953.1">
    <property type="nucleotide sequence ID" value="NZ_BSOV01000025.1"/>
</dbReference>